<dbReference type="Proteomes" id="UP001152607">
    <property type="component" value="Unassembled WGS sequence"/>
</dbReference>
<protein>
    <recommendedName>
        <fullName evidence="5">BZIP domain-containing protein</fullName>
    </recommendedName>
</protein>
<accession>A0A9W4URN1</accession>
<comment type="caution">
    <text evidence="3">The sequence shown here is derived from an EMBL/GenBank/DDBJ whole genome shotgun (WGS) entry which is preliminary data.</text>
</comment>
<feature type="compositionally biased region" description="Low complexity" evidence="2">
    <location>
        <begin position="545"/>
        <end position="556"/>
    </location>
</feature>
<proteinExistence type="predicted"/>
<dbReference type="Gene3D" id="1.20.5.170">
    <property type="match status" value="1"/>
</dbReference>
<name>A0A9W4URN1_9PLEO</name>
<feature type="region of interest" description="Disordered" evidence="2">
    <location>
        <begin position="198"/>
        <end position="223"/>
    </location>
</feature>
<dbReference type="GO" id="GO:0003700">
    <property type="term" value="F:DNA-binding transcription factor activity"/>
    <property type="evidence" value="ECO:0007669"/>
    <property type="project" value="InterPro"/>
</dbReference>
<feature type="compositionally biased region" description="Polar residues" evidence="2">
    <location>
        <begin position="524"/>
        <end position="541"/>
    </location>
</feature>
<feature type="coiled-coil region" evidence="1">
    <location>
        <begin position="60"/>
        <end position="90"/>
    </location>
</feature>
<dbReference type="InterPro" id="IPR046347">
    <property type="entry name" value="bZIP_sf"/>
</dbReference>
<sequence length="697" mass="76545">MSSPDEVGQRRGTKRGRGRASLEDDAAGKKARGRPRVDTQDATAADRRRTQIRLAQRAYRQRKETTIASLQEKNARLQAIITQMNKLVTEFDTAAAKSSVLQLDTNLTTHLKQITGHFAALVKSASENSVDGDDDMAESMIDATTNGQDAPESRSQEQQHVLPAQPNSENRMDIGWGYSTEMADAVPRSGNWESTQAVHRSDKEFSKAPTAPNAPMYGDNNYTSRVLRPPVRVGQVMDQAISWNSVQAPERGESNELPFGMVDVRQQEYSSRTQSSQAITAAILTPETTPPSKRLPSPPTLNILSTKPVRTACTYSHDETTFARRLSRAAFEAGYQLLSIAPQRPATINRVFRLWVPHKSVDELLEGFKGLLSRGIHEDLDSWESPFLHLGGAGTHYPPKDAQGTIISKPNNWKIRRVGPISSNTVLVENISDPSKNHEMKIDLTGFEGEWFDPVDVEGYLEQEKGCRIDPKQSFAEVLVDEDYINTPGSPGEEFGAFMGLHGKTFHPYDTGKWPPPPPPPAPTSASHPGQAASTQSTSHGNMPAQNAANASNTSNLFTQPDAPFGMDMNMGIDMNSNLPSLDFNLFDEAIGLDLAPGFAMNTQNQVPPHNFPPLNFDSNVDMGPLGLDLMGAGHGNSSNGEPLEARQNIKKKKVAWVDVTKLVDEMILHAVCLGRSPGFRRKDVDRAFRKCLISAF</sequence>
<dbReference type="PANTHER" id="PTHR40618">
    <property type="entry name" value="B-ZIP TRANSCRIPTION FACTOR (EUROFUNG)-RELATED"/>
    <property type="match status" value="1"/>
</dbReference>
<feature type="region of interest" description="Disordered" evidence="2">
    <location>
        <begin position="508"/>
        <end position="561"/>
    </location>
</feature>
<feature type="compositionally biased region" description="Basic and acidic residues" evidence="2">
    <location>
        <begin position="35"/>
        <end position="49"/>
    </location>
</feature>
<dbReference type="SUPFAM" id="SSF57959">
    <property type="entry name" value="Leucine zipper domain"/>
    <property type="match status" value="1"/>
</dbReference>
<evidence type="ECO:0000256" key="2">
    <source>
        <dbReference type="SAM" id="MobiDB-lite"/>
    </source>
</evidence>
<dbReference type="OrthoDB" id="3555317at2759"/>
<dbReference type="EMBL" id="CAOQHR010000009">
    <property type="protein sequence ID" value="CAI6339731.1"/>
    <property type="molecule type" value="Genomic_DNA"/>
</dbReference>
<feature type="region of interest" description="Disordered" evidence="2">
    <location>
        <begin position="144"/>
        <end position="170"/>
    </location>
</feature>
<keyword evidence="1" id="KW-0175">Coiled coil</keyword>
<dbReference type="CDD" id="cd14688">
    <property type="entry name" value="bZIP_YAP"/>
    <property type="match status" value="1"/>
</dbReference>
<gene>
    <name evidence="3" type="ORF">PDIGIT_LOCUS12894</name>
</gene>
<keyword evidence="4" id="KW-1185">Reference proteome</keyword>
<evidence type="ECO:0000313" key="4">
    <source>
        <dbReference type="Proteomes" id="UP001152607"/>
    </source>
</evidence>
<evidence type="ECO:0008006" key="5">
    <source>
        <dbReference type="Google" id="ProtNLM"/>
    </source>
</evidence>
<feature type="compositionally biased region" description="Pro residues" evidence="2">
    <location>
        <begin position="514"/>
        <end position="523"/>
    </location>
</feature>
<feature type="region of interest" description="Disordered" evidence="2">
    <location>
        <begin position="1"/>
        <end position="49"/>
    </location>
</feature>
<reference evidence="3" key="1">
    <citation type="submission" date="2023-01" db="EMBL/GenBank/DDBJ databases">
        <authorList>
            <person name="Van Ghelder C."/>
            <person name="Rancurel C."/>
        </authorList>
    </citation>
    <scope>NUCLEOTIDE SEQUENCE</scope>
    <source>
        <strain evidence="3">CNCM I-4278</strain>
    </source>
</reference>
<evidence type="ECO:0000313" key="3">
    <source>
        <dbReference type="EMBL" id="CAI6339731.1"/>
    </source>
</evidence>
<dbReference type="PANTHER" id="PTHR40618:SF1">
    <property type="entry name" value="B-ZIP TRANSCRIPTION FACTOR (EUROFUNG)"/>
    <property type="match status" value="1"/>
</dbReference>
<dbReference type="AlphaFoldDB" id="A0A9W4URN1"/>
<organism evidence="3 4">
    <name type="scientific">Periconia digitata</name>
    <dbReference type="NCBI Taxonomy" id="1303443"/>
    <lineage>
        <taxon>Eukaryota</taxon>
        <taxon>Fungi</taxon>
        <taxon>Dikarya</taxon>
        <taxon>Ascomycota</taxon>
        <taxon>Pezizomycotina</taxon>
        <taxon>Dothideomycetes</taxon>
        <taxon>Pleosporomycetidae</taxon>
        <taxon>Pleosporales</taxon>
        <taxon>Massarineae</taxon>
        <taxon>Periconiaceae</taxon>
        <taxon>Periconia</taxon>
    </lineage>
</organism>
<evidence type="ECO:0000256" key="1">
    <source>
        <dbReference type="SAM" id="Coils"/>
    </source>
</evidence>